<dbReference type="InterPro" id="IPR016181">
    <property type="entry name" value="Acyl_CoA_acyltransferase"/>
</dbReference>
<reference evidence="1" key="1">
    <citation type="submission" date="2020-05" db="EMBL/GenBank/DDBJ databases">
        <authorList>
            <person name="Chiriac C."/>
            <person name="Salcher M."/>
            <person name="Ghai R."/>
            <person name="Kavagutti S V."/>
        </authorList>
    </citation>
    <scope>NUCLEOTIDE SEQUENCE</scope>
</reference>
<dbReference type="AlphaFoldDB" id="A0A6J7GRU8"/>
<dbReference type="SUPFAM" id="SSF55729">
    <property type="entry name" value="Acyl-CoA N-acyltransferases (Nat)"/>
    <property type="match status" value="1"/>
</dbReference>
<dbReference type="InterPro" id="IPR039968">
    <property type="entry name" value="BcerS-like"/>
</dbReference>
<accession>A0A6J7GRU8</accession>
<evidence type="ECO:0000313" key="1">
    <source>
        <dbReference type="EMBL" id="CAB4909468.1"/>
    </source>
</evidence>
<dbReference type="EMBL" id="CAFBMK010000049">
    <property type="protein sequence ID" value="CAB4909468.1"/>
    <property type="molecule type" value="Genomic_DNA"/>
</dbReference>
<protein>
    <submittedName>
        <fullName evidence="1">Unannotated protein</fullName>
    </submittedName>
</protein>
<organism evidence="1">
    <name type="scientific">freshwater metagenome</name>
    <dbReference type="NCBI Taxonomy" id="449393"/>
    <lineage>
        <taxon>unclassified sequences</taxon>
        <taxon>metagenomes</taxon>
        <taxon>ecological metagenomes</taxon>
    </lineage>
</organism>
<proteinExistence type="predicted"/>
<dbReference type="PANTHER" id="PTHR41368:SF1">
    <property type="entry name" value="PROTEIN YGHO"/>
    <property type="match status" value="1"/>
</dbReference>
<gene>
    <name evidence="1" type="ORF">UFOPK3564_01128</name>
</gene>
<sequence>MPVLIRPVRTRGDLNAFVDLPFRLRKDDPNWVTLPRFAQKQELDRKRNPWFEHAEAEYLLAERDGRVVGRLTAHVDRALHEFQDVRWGQFGWFECEDDQEAADALLDAASAWVAERGCDRLVGPFSFTTNDECGMLVAGQHRPPIVLTGWHPTYYRRLMEGAGMARAMDTLMWDLHVRDREKVHPMIWRIADRVESDHGIKVRYFRRKDFAVEVGRFLEVYNAAWEKNWGFVPLNEKEVRHYAKDLSPLLDENWAMVAEIPETGEVVGAALTIPDFNQVLMHARNGRMLPLNWLRLLRHRKDPDRVRVFALGVKPNYQHTGVGAKLYEMHYQSAQRTPQGGGECGWILESNTSMNKAMQKMGGTLARRYRFYERLLEDDAVSSAPKDTKFTGDWIDEDSVMAHGAAPSAAD</sequence>
<dbReference type="Gene3D" id="3.40.630.30">
    <property type="match status" value="1"/>
</dbReference>
<dbReference type="PANTHER" id="PTHR41368">
    <property type="entry name" value="PROTEIN YGHO"/>
    <property type="match status" value="1"/>
</dbReference>
<name>A0A6J7GRU8_9ZZZZ</name>